<dbReference type="EMBL" id="GBRH01249791">
    <property type="protein sequence ID" value="JAD48104.1"/>
    <property type="molecule type" value="Transcribed_RNA"/>
</dbReference>
<proteinExistence type="predicted"/>
<evidence type="ECO:0000313" key="1">
    <source>
        <dbReference type="EMBL" id="JAD48104.1"/>
    </source>
</evidence>
<organism evidence="1">
    <name type="scientific">Arundo donax</name>
    <name type="common">Giant reed</name>
    <name type="synonym">Donax arundinaceus</name>
    <dbReference type="NCBI Taxonomy" id="35708"/>
    <lineage>
        <taxon>Eukaryota</taxon>
        <taxon>Viridiplantae</taxon>
        <taxon>Streptophyta</taxon>
        <taxon>Embryophyta</taxon>
        <taxon>Tracheophyta</taxon>
        <taxon>Spermatophyta</taxon>
        <taxon>Magnoliopsida</taxon>
        <taxon>Liliopsida</taxon>
        <taxon>Poales</taxon>
        <taxon>Poaceae</taxon>
        <taxon>PACMAD clade</taxon>
        <taxon>Arundinoideae</taxon>
        <taxon>Arundineae</taxon>
        <taxon>Arundo</taxon>
    </lineage>
</organism>
<name>A0A0A9A8Z7_ARUDO</name>
<dbReference type="AlphaFoldDB" id="A0A0A9A8Z7"/>
<protein>
    <submittedName>
        <fullName evidence="1">Uncharacterized protein</fullName>
    </submittedName>
</protein>
<sequence length="47" mass="5589">MHVRAKGCTFLALYEYNKRDILFTYFWLAGRSEPWLSCSTDTLRDNV</sequence>
<accession>A0A0A9A8Z7</accession>
<reference evidence="1" key="1">
    <citation type="submission" date="2014-09" db="EMBL/GenBank/DDBJ databases">
        <authorList>
            <person name="Magalhaes I.L.F."/>
            <person name="Oliveira U."/>
            <person name="Santos F.R."/>
            <person name="Vidigal T.H.D.A."/>
            <person name="Brescovit A.D."/>
            <person name="Santos A.J."/>
        </authorList>
    </citation>
    <scope>NUCLEOTIDE SEQUENCE</scope>
    <source>
        <tissue evidence="1">Shoot tissue taken approximately 20 cm above the soil surface</tissue>
    </source>
</reference>
<reference evidence="1" key="2">
    <citation type="journal article" date="2015" name="Data Brief">
        <title>Shoot transcriptome of the giant reed, Arundo donax.</title>
        <authorList>
            <person name="Barrero R.A."/>
            <person name="Guerrero F.D."/>
            <person name="Moolhuijzen P."/>
            <person name="Goolsby J.A."/>
            <person name="Tidwell J."/>
            <person name="Bellgard S.E."/>
            <person name="Bellgard M.I."/>
        </authorList>
    </citation>
    <scope>NUCLEOTIDE SEQUENCE</scope>
    <source>
        <tissue evidence="1">Shoot tissue taken approximately 20 cm above the soil surface</tissue>
    </source>
</reference>